<evidence type="ECO:0000313" key="4">
    <source>
        <dbReference type="Proteomes" id="UP001165190"/>
    </source>
</evidence>
<dbReference type="Pfam" id="PF12222">
    <property type="entry name" value="PNGaseA"/>
    <property type="match status" value="1"/>
</dbReference>
<comment type="caution">
    <text evidence="3">The sequence shown here is derived from an EMBL/GenBank/DDBJ whole genome shotgun (WGS) entry which is preliminary data.</text>
</comment>
<evidence type="ECO:0000313" key="3">
    <source>
        <dbReference type="EMBL" id="GMI63564.1"/>
    </source>
</evidence>
<feature type="domain" description="Peptide N-acetyl-beta-D-glucosaminyl asparaginase amidase A N-terminal" evidence="2">
    <location>
        <begin position="52"/>
        <end position="98"/>
    </location>
</feature>
<dbReference type="EMBL" id="BSYR01000001">
    <property type="protein sequence ID" value="GMI63564.1"/>
    <property type="molecule type" value="Genomic_DNA"/>
</dbReference>
<dbReference type="OrthoDB" id="1612078at2759"/>
<dbReference type="PANTHER" id="PTHR31104">
    <property type="entry name" value="PEPTIDE-N4-(N-ACETYL-BETA-GLUCOSAMINYL)ASPARAGINE AMIDASE A PROTEIN"/>
    <property type="match status" value="1"/>
</dbReference>
<dbReference type="Proteomes" id="UP001165190">
    <property type="component" value="Unassembled WGS sequence"/>
</dbReference>
<feature type="transmembrane region" description="Helical" evidence="1">
    <location>
        <begin position="6"/>
        <end position="26"/>
    </location>
</feature>
<sequence>MASFEFTLQFFMLLFLCHLIFSMANLHIRKNMILRSNHRSQGSSLIFYSRIFSKIVLQWKVTNKGIQFNRIFRVWLSGFELLRSCTAEPMPDKIVWTSSMFDMLWRPSQEAIPATIHFW</sequence>
<keyword evidence="1" id="KW-1133">Transmembrane helix</keyword>
<reference evidence="3" key="1">
    <citation type="submission" date="2023-05" db="EMBL/GenBank/DDBJ databases">
        <title>Genome and transcriptome analyses reveal genes involved in the formation of fine ridges on petal epidermal cells in Hibiscus trionum.</title>
        <authorList>
            <person name="Koshimizu S."/>
            <person name="Masuda S."/>
            <person name="Ishii T."/>
            <person name="Shirasu K."/>
            <person name="Hoshino A."/>
            <person name="Arita M."/>
        </authorList>
    </citation>
    <scope>NUCLEOTIDE SEQUENCE</scope>
    <source>
        <strain evidence="3">Hamamatsu line</strain>
    </source>
</reference>
<accession>A0A9W7GPV3</accession>
<keyword evidence="1" id="KW-0472">Membrane</keyword>
<evidence type="ECO:0000259" key="2">
    <source>
        <dbReference type="Pfam" id="PF12222"/>
    </source>
</evidence>
<dbReference type="AlphaFoldDB" id="A0A9W7GPV3"/>
<keyword evidence="4" id="KW-1185">Reference proteome</keyword>
<evidence type="ECO:0000256" key="1">
    <source>
        <dbReference type="SAM" id="Phobius"/>
    </source>
</evidence>
<dbReference type="InterPro" id="IPR056948">
    <property type="entry name" value="PNGaseA_N"/>
</dbReference>
<name>A0A9W7GPV3_HIBTR</name>
<dbReference type="InterPro" id="IPR021102">
    <property type="entry name" value="PNGase_A"/>
</dbReference>
<protein>
    <recommendedName>
        <fullName evidence="2">Peptide N-acetyl-beta-D-glucosaminyl asparaginase amidase A N-terminal domain-containing protein</fullName>
    </recommendedName>
</protein>
<proteinExistence type="predicted"/>
<organism evidence="3 4">
    <name type="scientific">Hibiscus trionum</name>
    <name type="common">Flower of an hour</name>
    <dbReference type="NCBI Taxonomy" id="183268"/>
    <lineage>
        <taxon>Eukaryota</taxon>
        <taxon>Viridiplantae</taxon>
        <taxon>Streptophyta</taxon>
        <taxon>Embryophyta</taxon>
        <taxon>Tracheophyta</taxon>
        <taxon>Spermatophyta</taxon>
        <taxon>Magnoliopsida</taxon>
        <taxon>eudicotyledons</taxon>
        <taxon>Gunneridae</taxon>
        <taxon>Pentapetalae</taxon>
        <taxon>rosids</taxon>
        <taxon>malvids</taxon>
        <taxon>Malvales</taxon>
        <taxon>Malvaceae</taxon>
        <taxon>Malvoideae</taxon>
        <taxon>Hibiscus</taxon>
    </lineage>
</organism>
<gene>
    <name evidence="3" type="ORF">HRI_000025700</name>
</gene>
<keyword evidence="1" id="KW-0812">Transmembrane</keyword>